<name>A0A195CLH8_9HYME</name>
<dbReference type="PANTHER" id="PTHR45870">
    <property type="entry name" value="TUBULIN MONOGLYCYLASE TTLL3"/>
    <property type="match status" value="1"/>
</dbReference>
<keyword evidence="3" id="KW-0436">Ligase</keyword>
<dbReference type="GO" id="GO:0060271">
    <property type="term" value="P:cilium assembly"/>
    <property type="evidence" value="ECO:0007669"/>
    <property type="project" value="TreeGrafter"/>
</dbReference>
<evidence type="ECO:0000259" key="8">
    <source>
        <dbReference type="PROSITE" id="PS50975"/>
    </source>
</evidence>
<dbReference type="PROSITE" id="PS51221">
    <property type="entry name" value="TTL"/>
    <property type="match status" value="1"/>
</dbReference>
<dbReference type="InterPro" id="IPR004344">
    <property type="entry name" value="TTL/TTLL_fam"/>
</dbReference>
<dbReference type="GO" id="GO:0015630">
    <property type="term" value="C:microtubule cytoskeleton"/>
    <property type="evidence" value="ECO:0007669"/>
    <property type="project" value="TreeGrafter"/>
</dbReference>
<dbReference type="GO" id="GO:0005930">
    <property type="term" value="C:axoneme"/>
    <property type="evidence" value="ECO:0007669"/>
    <property type="project" value="TreeGrafter"/>
</dbReference>
<keyword evidence="5 6" id="KW-0067">ATP-binding</keyword>
<dbReference type="InterPro" id="IPR051437">
    <property type="entry name" value="TTLL_monoglycylase"/>
</dbReference>
<dbReference type="STRING" id="456900.A0A195CLH8"/>
<evidence type="ECO:0000313" key="10">
    <source>
        <dbReference type="Proteomes" id="UP000078542"/>
    </source>
</evidence>
<comment type="subcellular location">
    <subcellularLocation>
        <location evidence="1">Cytoplasm</location>
    </subcellularLocation>
</comment>
<protein>
    <submittedName>
        <fullName evidence="9">Tubulin glycylase 3A</fullName>
    </submittedName>
</protein>
<dbReference type="GO" id="GO:0070736">
    <property type="term" value="F:protein-glycine ligase activity, initiating"/>
    <property type="evidence" value="ECO:0007669"/>
    <property type="project" value="TreeGrafter"/>
</dbReference>
<dbReference type="Proteomes" id="UP000078542">
    <property type="component" value="Unassembled WGS sequence"/>
</dbReference>
<accession>A0A195CLH8</accession>
<evidence type="ECO:0000256" key="5">
    <source>
        <dbReference type="ARBA" id="ARBA00022840"/>
    </source>
</evidence>
<dbReference type="Gene3D" id="3.30.470.20">
    <property type="entry name" value="ATP-grasp fold, B domain"/>
    <property type="match status" value="1"/>
</dbReference>
<dbReference type="PANTHER" id="PTHR45870:SF2">
    <property type="entry name" value="TUBULIN MONOGLYCYLASE TTLL3"/>
    <property type="match status" value="1"/>
</dbReference>
<keyword evidence="2" id="KW-0963">Cytoplasm</keyword>
<keyword evidence="10" id="KW-1185">Reference proteome</keyword>
<evidence type="ECO:0000256" key="7">
    <source>
        <dbReference type="SAM" id="MobiDB-lite"/>
    </source>
</evidence>
<evidence type="ECO:0000256" key="1">
    <source>
        <dbReference type="ARBA" id="ARBA00004496"/>
    </source>
</evidence>
<organism evidence="9 10">
    <name type="scientific">Cyphomyrmex costatus</name>
    <dbReference type="NCBI Taxonomy" id="456900"/>
    <lineage>
        <taxon>Eukaryota</taxon>
        <taxon>Metazoa</taxon>
        <taxon>Ecdysozoa</taxon>
        <taxon>Arthropoda</taxon>
        <taxon>Hexapoda</taxon>
        <taxon>Insecta</taxon>
        <taxon>Pterygota</taxon>
        <taxon>Neoptera</taxon>
        <taxon>Endopterygota</taxon>
        <taxon>Hymenoptera</taxon>
        <taxon>Apocrita</taxon>
        <taxon>Aculeata</taxon>
        <taxon>Formicoidea</taxon>
        <taxon>Formicidae</taxon>
        <taxon>Myrmicinae</taxon>
        <taxon>Cyphomyrmex</taxon>
    </lineage>
</organism>
<dbReference type="SUPFAM" id="SSF56059">
    <property type="entry name" value="Glutathione synthetase ATP-binding domain-like"/>
    <property type="match status" value="1"/>
</dbReference>
<dbReference type="GO" id="GO:0003341">
    <property type="term" value="P:cilium movement"/>
    <property type="evidence" value="ECO:0007669"/>
    <property type="project" value="TreeGrafter"/>
</dbReference>
<dbReference type="InterPro" id="IPR011761">
    <property type="entry name" value="ATP-grasp"/>
</dbReference>
<dbReference type="GO" id="GO:0046872">
    <property type="term" value="F:metal ion binding"/>
    <property type="evidence" value="ECO:0007669"/>
    <property type="project" value="InterPro"/>
</dbReference>
<evidence type="ECO:0000256" key="3">
    <source>
        <dbReference type="ARBA" id="ARBA00022598"/>
    </source>
</evidence>
<evidence type="ECO:0000256" key="4">
    <source>
        <dbReference type="ARBA" id="ARBA00022741"/>
    </source>
</evidence>
<sequence>QDKKFQFSWKLPSSSVNLDREDSPVNPYYRSIHARMTHPKWTLPDADDQSEVEISGLPEFECDANSYMDACSCCTILEETTVATHRDCCKKERSRTEAYWKIKEKVKNAVKKHKIFLLRGELPKLKGALEARGWVQKYESTRTRMLPYGTAANLEAHSLGDITHTDGTLNERAVIFALLRYKQPDFVWDCRNNFAEWHRGLGCNVLLNKYQRSFVYTSKLGMARLLEDAYWLYEENVSDALFPRTYSPSTDQQAFVDNFRLTAAVGLLKWFVRGITADEKILVVNSEERQAIPIARLEFAIQQCEEFVAIATHEDIDDEKREQPSDEEWNYFLDDYMAALHHGAGIASSSEKSKLFQKCFLAAVAILEKLKTVDSQYEMSDMRGIWILKPSHLCCGNGIVISHNLKDIMHKVEQKPKDYYIVQKYIECPLLIKETKFDIRLWYLVTSTFPLTIWLFKEAFLRFSSKPYTFSNYHEAIHICNTAVQEKYDDEKRRRQRRRQEDPEESASSRSVRDQGWDCEKLNEYLKSIGHKGEPYYDLIYPKMTEAIVLMMLAAQNHMERRRCSFELYGADFMVTEDLSVWLIEINTNPRMHPPSSRLTRRLYSNVLDSLVKVIMDVPVNACADTGGFSLVYKQDIPDFQPYLGPYLFVAGKSMTLHERPPEPTSGKERRANICGPWSKQQRARTAPPMILRSREPNVADLIDHLKAARCTAAN</sequence>
<dbReference type="PROSITE" id="PS50975">
    <property type="entry name" value="ATP_GRASP"/>
    <property type="match status" value="1"/>
</dbReference>
<dbReference type="GO" id="GO:0005524">
    <property type="term" value="F:ATP binding"/>
    <property type="evidence" value="ECO:0007669"/>
    <property type="project" value="UniProtKB-UniRule"/>
</dbReference>
<proteinExistence type="predicted"/>
<dbReference type="EMBL" id="KQ977622">
    <property type="protein sequence ID" value="KYN01332.1"/>
    <property type="molecule type" value="Genomic_DNA"/>
</dbReference>
<feature type="domain" description="ATP-grasp" evidence="8">
    <location>
        <begin position="571"/>
        <end position="616"/>
    </location>
</feature>
<evidence type="ECO:0000313" key="9">
    <source>
        <dbReference type="EMBL" id="KYN01332.1"/>
    </source>
</evidence>
<gene>
    <name evidence="9" type="ORF">ALC62_07951</name>
</gene>
<feature type="non-terminal residue" evidence="9">
    <location>
        <position position="1"/>
    </location>
</feature>
<dbReference type="AlphaFoldDB" id="A0A195CLH8"/>
<reference evidence="9 10" key="1">
    <citation type="submission" date="2016-03" db="EMBL/GenBank/DDBJ databases">
        <title>Cyphomyrmex costatus WGS genome.</title>
        <authorList>
            <person name="Nygaard S."/>
            <person name="Hu H."/>
            <person name="Boomsma J."/>
            <person name="Zhang G."/>
        </authorList>
    </citation>
    <scope>NUCLEOTIDE SEQUENCE [LARGE SCALE GENOMIC DNA]</scope>
    <source>
        <strain evidence="9">MS0001</strain>
        <tissue evidence="9">Whole body</tissue>
    </source>
</reference>
<evidence type="ECO:0000256" key="2">
    <source>
        <dbReference type="ARBA" id="ARBA00022490"/>
    </source>
</evidence>
<keyword evidence="4 6" id="KW-0547">Nucleotide-binding</keyword>
<dbReference type="Pfam" id="PF03133">
    <property type="entry name" value="TTL"/>
    <property type="match status" value="1"/>
</dbReference>
<feature type="region of interest" description="Disordered" evidence="7">
    <location>
        <begin position="490"/>
        <end position="512"/>
    </location>
</feature>
<evidence type="ECO:0000256" key="6">
    <source>
        <dbReference type="PROSITE-ProRule" id="PRU00409"/>
    </source>
</evidence>